<dbReference type="EMBL" id="CP114014">
    <property type="protein sequence ID" value="XAY08118.1"/>
    <property type="molecule type" value="Genomic_DNA"/>
</dbReference>
<sequence length="82" mass="8393">MVRVFFSVVAVVFVGVPLFALAISVARTTVGVLARRRAERAAEAAPEPAPRPPAAVSRPIGASAEAELKVPGAMTAGVRARG</sequence>
<organism evidence="1">
    <name type="scientific">Paraconexibacter sp. AEG42_29</name>
    <dbReference type="NCBI Taxonomy" id="2997339"/>
    <lineage>
        <taxon>Bacteria</taxon>
        <taxon>Bacillati</taxon>
        <taxon>Actinomycetota</taxon>
        <taxon>Thermoleophilia</taxon>
        <taxon>Solirubrobacterales</taxon>
        <taxon>Paraconexibacteraceae</taxon>
        <taxon>Paraconexibacter</taxon>
    </lineage>
</organism>
<gene>
    <name evidence="1" type="ORF">DSM112329_05014</name>
</gene>
<reference evidence="1" key="1">
    <citation type="submission" date="2022-12" db="EMBL/GenBank/DDBJ databases">
        <title>Paraconexibacter alkalitolerans sp. nov. and Baekduia alba sp. nov., isolated from soil and emended description of the genera Paraconexibacter (Chun et al., 2020) and Baekduia (An et al., 2020).</title>
        <authorList>
            <person name="Vieira S."/>
            <person name="Huber K.J."/>
            <person name="Geppert A."/>
            <person name="Wolf J."/>
            <person name="Neumann-Schaal M."/>
            <person name="Muesken M."/>
            <person name="Overmann J."/>
        </authorList>
    </citation>
    <scope>NUCLEOTIDE SEQUENCE</scope>
    <source>
        <strain evidence="1">AEG42_29</strain>
    </source>
</reference>
<evidence type="ECO:0000313" key="1">
    <source>
        <dbReference type="EMBL" id="XAY08118.1"/>
    </source>
</evidence>
<accession>A0AAU7B2J7</accession>
<name>A0AAU7B2J7_9ACTN</name>
<protein>
    <submittedName>
        <fullName evidence="1">Uncharacterized protein</fullName>
    </submittedName>
</protein>
<dbReference type="AlphaFoldDB" id="A0AAU7B2J7"/>
<proteinExistence type="predicted"/>
<dbReference type="KEGG" id="parq:DSM112329_05014"/>